<keyword evidence="1" id="KW-0472">Membrane</keyword>
<dbReference type="Proteomes" id="UP000229901">
    <property type="component" value="Unassembled WGS sequence"/>
</dbReference>
<name>A0A2H0V6C3_9BACT</name>
<feature type="transmembrane region" description="Helical" evidence="1">
    <location>
        <begin position="34"/>
        <end position="51"/>
    </location>
</feature>
<accession>A0A2H0V6C3</accession>
<dbReference type="AlphaFoldDB" id="A0A2H0V6C3"/>
<evidence type="ECO:0000313" key="3">
    <source>
        <dbReference type="Proteomes" id="UP000229901"/>
    </source>
</evidence>
<comment type="caution">
    <text evidence="2">The sequence shown here is derived from an EMBL/GenBank/DDBJ whole genome shotgun (WGS) entry which is preliminary data.</text>
</comment>
<proteinExistence type="predicted"/>
<organism evidence="2 3">
    <name type="scientific">Candidatus Falkowbacteria bacterium CG10_big_fil_rev_8_21_14_0_10_39_11</name>
    <dbReference type="NCBI Taxonomy" id="1974565"/>
    <lineage>
        <taxon>Bacteria</taxon>
        <taxon>Candidatus Falkowiibacteriota</taxon>
    </lineage>
</organism>
<gene>
    <name evidence="2" type="ORF">COT97_00465</name>
</gene>
<reference evidence="3" key="1">
    <citation type="submission" date="2017-09" db="EMBL/GenBank/DDBJ databases">
        <title>Depth-based differentiation of microbial function through sediment-hosted aquifers and enrichment of novel symbionts in the deep terrestrial subsurface.</title>
        <authorList>
            <person name="Probst A.J."/>
            <person name="Ladd B."/>
            <person name="Jarett J.K."/>
            <person name="Geller-Mcgrath D.E."/>
            <person name="Sieber C.M.K."/>
            <person name="Emerson J.B."/>
            <person name="Anantharaman K."/>
            <person name="Thomas B.C."/>
            <person name="Malmstrom R."/>
            <person name="Stieglmeier M."/>
            <person name="Klingl A."/>
            <person name="Woyke T."/>
            <person name="Ryan C.M."/>
            <person name="Banfield J.F."/>
        </authorList>
    </citation>
    <scope>NUCLEOTIDE SEQUENCE [LARGE SCALE GENOMIC DNA]</scope>
</reference>
<sequence>MYHAKSADDGVEGIVAVLIGLAVAGFIMRHLLALLIIIAVAAIIWGGYVVWANRYNRQCHRFHLTRYKAYFLKRQVNKKLKHLKVHLNLHHNILAEFHARGEILVIFTLPELIKVNHELAAVWKSLSEDDRRRLRYTEQSKKALVEFDGIFELSYRGALEVKDILVTWLIQMKAFTPGERTNDLVQGLKAADDLADRVEELKKIYRNLPF</sequence>
<protein>
    <submittedName>
        <fullName evidence="2">Uncharacterized protein</fullName>
    </submittedName>
</protein>
<keyword evidence="1" id="KW-0812">Transmembrane</keyword>
<evidence type="ECO:0000313" key="2">
    <source>
        <dbReference type="EMBL" id="PIR94611.1"/>
    </source>
</evidence>
<evidence type="ECO:0000256" key="1">
    <source>
        <dbReference type="SAM" id="Phobius"/>
    </source>
</evidence>
<feature type="transmembrane region" description="Helical" evidence="1">
    <location>
        <begin position="12"/>
        <end position="28"/>
    </location>
</feature>
<dbReference type="EMBL" id="PFAP01000002">
    <property type="protein sequence ID" value="PIR94611.1"/>
    <property type="molecule type" value="Genomic_DNA"/>
</dbReference>
<keyword evidence="1" id="KW-1133">Transmembrane helix</keyword>